<name>A0A2T0BM06_9CLOT</name>
<feature type="transmembrane region" description="Helical" evidence="6">
    <location>
        <begin position="48"/>
        <end position="69"/>
    </location>
</feature>
<feature type="transmembrane region" description="Helical" evidence="6">
    <location>
        <begin position="262"/>
        <end position="282"/>
    </location>
</feature>
<dbReference type="GO" id="GO:0005886">
    <property type="term" value="C:plasma membrane"/>
    <property type="evidence" value="ECO:0007669"/>
    <property type="project" value="UniProtKB-SubCell"/>
</dbReference>
<feature type="transmembrane region" description="Helical" evidence="6">
    <location>
        <begin position="196"/>
        <end position="218"/>
    </location>
</feature>
<dbReference type="PANTHER" id="PTHR30619:SF1">
    <property type="entry name" value="RECOMBINATION PROTEIN 2"/>
    <property type="match status" value="1"/>
</dbReference>
<feature type="transmembrane region" description="Helical" evidence="6">
    <location>
        <begin position="224"/>
        <end position="250"/>
    </location>
</feature>
<accession>A0A2T0BM06</accession>
<reference evidence="8 9" key="1">
    <citation type="submission" date="2018-03" db="EMBL/GenBank/DDBJ databases">
        <title>Genome sequence of Clostridium luticellarii DSM 29923.</title>
        <authorList>
            <person name="Poehlein A."/>
            <person name="Daniel R."/>
        </authorList>
    </citation>
    <scope>NUCLEOTIDE SEQUENCE [LARGE SCALE GENOMIC DNA]</scope>
    <source>
        <strain evidence="8 9">DSM 29923</strain>
    </source>
</reference>
<dbReference type="EMBL" id="PVXP01000029">
    <property type="protein sequence ID" value="PRR84925.1"/>
    <property type="molecule type" value="Genomic_DNA"/>
</dbReference>
<evidence type="ECO:0000256" key="5">
    <source>
        <dbReference type="ARBA" id="ARBA00023136"/>
    </source>
</evidence>
<feature type="transmembrane region" description="Helical" evidence="6">
    <location>
        <begin position="372"/>
        <end position="391"/>
    </location>
</feature>
<evidence type="ECO:0000256" key="1">
    <source>
        <dbReference type="ARBA" id="ARBA00004651"/>
    </source>
</evidence>
<evidence type="ECO:0000256" key="4">
    <source>
        <dbReference type="ARBA" id="ARBA00022989"/>
    </source>
</evidence>
<dbReference type="PANTHER" id="PTHR30619">
    <property type="entry name" value="DNA INTERNALIZATION/COMPETENCE PROTEIN COMEC/REC2"/>
    <property type="match status" value="1"/>
</dbReference>
<organism evidence="8 9">
    <name type="scientific">Clostridium luticellarii</name>
    <dbReference type="NCBI Taxonomy" id="1691940"/>
    <lineage>
        <taxon>Bacteria</taxon>
        <taxon>Bacillati</taxon>
        <taxon>Bacillota</taxon>
        <taxon>Clostridia</taxon>
        <taxon>Eubacteriales</taxon>
        <taxon>Clostridiaceae</taxon>
        <taxon>Clostridium</taxon>
    </lineage>
</organism>
<gene>
    <name evidence="8" type="ORF">CLLU_21190</name>
</gene>
<dbReference type="PROSITE" id="PS51257">
    <property type="entry name" value="PROKAR_LIPOPROTEIN"/>
    <property type="match status" value="1"/>
</dbReference>
<keyword evidence="5 6" id="KW-0472">Membrane</keyword>
<feature type="transmembrane region" description="Helical" evidence="6">
    <location>
        <begin position="288"/>
        <end position="305"/>
    </location>
</feature>
<keyword evidence="4 6" id="KW-1133">Transmembrane helix</keyword>
<feature type="transmembrane region" description="Helical" evidence="6">
    <location>
        <begin position="430"/>
        <end position="449"/>
    </location>
</feature>
<comment type="subcellular location">
    <subcellularLocation>
        <location evidence="1">Cell membrane</location>
        <topology evidence="1">Multi-pass membrane protein</topology>
    </subcellularLocation>
</comment>
<evidence type="ECO:0000313" key="8">
    <source>
        <dbReference type="EMBL" id="PRR84925.1"/>
    </source>
</evidence>
<feature type="transmembrane region" description="Helical" evidence="6">
    <location>
        <begin position="403"/>
        <end position="423"/>
    </location>
</feature>
<sequence length="561" mass="63615">MRMERPLIFYCISLSFGCVFSILLLDSTLAAAAAAVFFLVILFLTLDIKVFIINAMFFLLGIFSFYLYFNITVDSPAEIRIVDKKDYYFLGDFKGRKLILKGETKGLAEGEKIKAYGKFQKDFIIENGVIGSYKLTEYKHCNRDFVYYSYGFKGNLYRKFKDTIGEERAALVMGLCYGETAYISTDQMEDFQKLGIIHALSVSGFHMVIIYEVLQYLLGLKAAIAVSAFYVFFTGMSAATMRSFIMILVFKLSKIFFKEYDGISSLSLAALVLILFKPYYIVNLGFDLSFLATLGILLYNGIIYRKLYVLPKKLAESISLTFSSQIFSLPYIAFTIQNFSCGFIVGNLLLIPLLSMVIVLGNAALCSYPVEVAFKFISIIINVVFTAVDGVNSIALKLCPEVVYLKYSDGLLILAVFIGFVMYKRGYKKFKYVPAACIILMALEGYSFFTTITLVNRDEGEAAVVKKGTDRVMICNYDYWNVNWISNIKMQQSVNKIITNPGRDFICNLNENSALKVNENLENHMALTLYRGDRQFKFLLDKNAANSSSYVIIFNMLFRIK</sequence>
<keyword evidence="9" id="KW-1185">Reference proteome</keyword>
<feature type="transmembrane region" description="Helical" evidence="6">
    <location>
        <begin position="342"/>
        <end position="365"/>
    </location>
</feature>
<evidence type="ECO:0000313" key="9">
    <source>
        <dbReference type="Proteomes" id="UP000237798"/>
    </source>
</evidence>
<protein>
    <submittedName>
        <fullName evidence="8">ComEC family competence protein</fullName>
    </submittedName>
</protein>
<keyword evidence="3 6" id="KW-0812">Transmembrane</keyword>
<evidence type="ECO:0000256" key="2">
    <source>
        <dbReference type="ARBA" id="ARBA00022475"/>
    </source>
</evidence>
<proteinExistence type="predicted"/>
<dbReference type="Pfam" id="PF03772">
    <property type="entry name" value="Competence"/>
    <property type="match status" value="1"/>
</dbReference>
<comment type="caution">
    <text evidence="8">The sequence shown here is derived from an EMBL/GenBank/DDBJ whole genome shotgun (WGS) entry which is preliminary data.</text>
</comment>
<dbReference type="InterPro" id="IPR004477">
    <property type="entry name" value="ComEC_N"/>
</dbReference>
<feature type="domain" description="ComEC/Rec2-related protein" evidence="7">
    <location>
        <begin position="175"/>
        <end position="417"/>
    </location>
</feature>
<dbReference type="Proteomes" id="UP000237798">
    <property type="component" value="Unassembled WGS sequence"/>
</dbReference>
<evidence type="ECO:0000256" key="6">
    <source>
        <dbReference type="SAM" id="Phobius"/>
    </source>
</evidence>
<evidence type="ECO:0000259" key="7">
    <source>
        <dbReference type="Pfam" id="PF03772"/>
    </source>
</evidence>
<dbReference type="NCBIfam" id="TIGR00360">
    <property type="entry name" value="ComEC_N-term"/>
    <property type="match status" value="1"/>
</dbReference>
<keyword evidence="2" id="KW-1003">Cell membrane</keyword>
<dbReference type="RefSeq" id="WP_242977555.1">
    <property type="nucleotide sequence ID" value="NZ_JALCPJ010000002.1"/>
</dbReference>
<evidence type="ECO:0000256" key="3">
    <source>
        <dbReference type="ARBA" id="ARBA00022692"/>
    </source>
</evidence>
<dbReference type="InterPro" id="IPR052159">
    <property type="entry name" value="Competence_DNA_uptake"/>
</dbReference>
<dbReference type="AlphaFoldDB" id="A0A2T0BM06"/>